<sequence length="469" mass="48949">MSRSPSRSLSVLLSSLTLFTSLSAAPATAATAASTSPTAPAGAVGSAAPAPGAASGAFSVLTYNVAGLPELITDPDEQRPSANTPVIGRRIAPYDVVHVQEDFNYHASLYANNDHPYRTPTSGGVPFGDGLNTLSHLAYSDVHRVGWAECNGTDCLTPKGFTASRVRLAEGVYVDVYNVHANAGVTGADLAARRANLTQLTRFIERHSAGKAVVVAGDTNTRYTRTGDNIRALADTLGLADAWVEHERGGDRPDAGAPALVCETGAPTDGCEVVDKILFRSGAFVDLRLADYRNDHADFLDDDGRMLSDHDPHTAEFAWSLAPGLRMSDLAGGPHGTPFTDVERVAGGSGPAEPLTLSLRAGARLDRVAMDYADGGRAAHGGTGGTERSLTLDSGEHLVSVTLSTVRRGGHTRVSHAAFTTDRGRTVAGGTPTSDAVTFTAPDGWRVAGFHGRAGDEVDKLGLIYTPIP</sequence>
<dbReference type="AlphaFoldDB" id="A0A7Z0J907"/>
<dbReference type="InterPro" id="IPR038772">
    <property type="entry name" value="Sph/SMPD2-like"/>
</dbReference>
<feature type="signal peptide" evidence="1">
    <location>
        <begin position="1"/>
        <end position="24"/>
    </location>
</feature>
<evidence type="ECO:0000256" key="1">
    <source>
        <dbReference type="SAM" id="SignalP"/>
    </source>
</evidence>
<dbReference type="Pfam" id="PF01419">
    <property type="entry name" value="Jacalin"/>
    <property type="match status" value="1"/>
</dbReference>
<dbReference type="GO" id="GO:0016791">
    <property type="term" value="F:phosphatase activity"/>
    <property type="evidence" value="ECO:0007669"/>
    <property type="project" value="InterPro"/>
</dbReference>
<comment type="caution">
    <text evidence="3">The sequence shown here is derived from an EMBL/GenBank/DDBJ whole genome shotgun (WGS) entry which is preliminary data.</text>
</comment>
<dbReference type="GO" id="GO:0005737">
    <property type="term" value="C:cytoplasm"/>
    <property type="evidence" value="ECO:0007669"/>
    <property type="project" value="TreeGrafter"/>
</dbReference>
<dbReference type="SUPFAM" id="SSF56219">
    <property type="entry name" value="DNase I-like"/>
    <property type="match status" value="1"/>
</dbReference>
<dbReference type="Gene3D" id="3.60.10.10">
    <property type="entry name" value="Endonuclease/exonuclease/phosphatase"/>
    <property type="match status" value="1"/>
</dbReference>
<feature type="chain" id="PRO_5038386645" description="Jacalin-type lectin domain-containing protein" evidence="1">
    <location>
        <begin position="25"/>
        <end position="469"/>
    </location>
</feature>
<dbReference type="PANTHER" id="PTHR16320">
    <property type="entry name" value="SPHINGOMYELINASE FAMILY MEMBER"/>
    <property type="match status" value="1"/>
</dbReference>
<keyword evidence="4" id="KW-1185">Reference proteome</keyword>
<gene>
    <name evidence="3" type="ORF">HNR10_001407</name>
</gene>
<dbReference type="GO" id="GO:0004767">
    <property type="term" value="F:sphingomyelin phosphodiesterase activity"/>
    <property type="evidence" value="ECO:0007669"/>
    <property type="project" value="InterPro"/>
</dbReference>
<reference evidence="3 4" key="1">
    <citation type="submission" date="2020-07" db="EMBL/GenBank/DDBJ databases">
        <title>Sequencing the genomes of 1000 actinobacteria strains.</title>
        <authorList>
            <person name="Klenk H.-P."/>
        </authorList>
    </citation>
    <scope>NUCLEOTIDE SEQUENCE [LARGE SCALE GENOMIC DNA]</scope>
    <source>
        <strain evidence="3 4">DSM 44442</strain>
    </source>
</reference>
<dbReference type="PANTHER" id="PTHR16320:SF1">
    <property type="entry name" value="SPHINGOMYELINASE DDB_G0288017"/>
    <property type="match status" value="1"/>
</dbReference>
<dbReference type="PROSITE" id="PS51752">
    <property type="entry name" value="JACALIN_LECTIN"/>
    <property type="match status" value="1"/>
</dbReference>
<protein>
    <recommendedName>
        <fullName evidence="2">Jacalin-type lectin domain-containing protein</fullName>
    </recommendedName>
</protein>
<organism evidence="3 4">
    <name type="scientific">Nocardiopsis aegyptia</name>
    <dbReference type="NCBI Taxonomy" id="220378"/>
    <lineage>
        <taxon>Bacteria</taxon>
        <taxon>Bacillati</taxon>
        <taxon>Actinomycetota</taxon>
        <taxon>Actinomycetes</taxon>
        <taxon>Streptosporangiales</taxon>
        <taxon>Nocardiopsidaceae</taxon>
        <taxon>Nocardiopsis</taxon>
    </lineage>
</organism>
<dbReference type="SUPFAM" id="SSF51101">
    <property type="entry name" value="Mannose-binding lectins"/>
    <property type="match status" value="1"/>
</dbReference>
<name>A0A7Z0J907_9ACTN</name>
<dbReference type="InterPro" id="IPR001229">
    <property type="entry name" value="Jacalin-like_lectin_dom"/>
</dbReference>
<dbReference type="GO" id="GO:0046856">
    <property type="term" value="P:phosphatidylinositol dephosphorylation"/>
    <property type="evidence" value="ECO:0007669"/>
    <property type="project" value="InterPro"/>
</dbReference>
<dbReference type="InterPro" id="IPR036691">
    <property type="entry name" value="Endo/exonu/phosph_ase_sf"/>
</dbReference>
<evidence type="ECO:0000313" key="3">
    <source>
        <dbReference type="EMBL" id="NYJ33526.1"/>
    </source>
</evidence>
<dbReference type="InterPro" id="IPR036404">
    <property type="entry name" value="Jacalin-like_lectin_dom_sf"/>
</dbReference>
<dbReference type="CDD" id="cd09615">
    <property type="entry name" value="Jacalin_EEP"/>
    <property type="match status" value="1"/>
</dbReference>
<evidence type="ECO:0000313" key="4">
    <source>
        <dbReference type="Proteomes" id="UP000572051"/>
    </source>
</evidence>
<proteinExistence type="predicted"/>
<dbReference type="Proteomes" id="UP000572051">
    <property type="component" value="Unassembled WGS sequence"/>
</dbReference>
<dbReference type="SMART" id="SM00915">
    <property type="entry name" value="Jacalin"/>
    <property type="match status" value="1"/>
</dbReference>
<dbReference type="RefSeq" id="WP_179821757.1">
    <property type="nucleotide sequence ID" value="NZ_JACCFS010000001.1"/>
</dbReference>
<keyword evidence="1" id="KW-0732">Signal</keyword>
<dbReference type="Gene3D" id="2.100.10.30">
    <property type="entry name" value="Jacalin-like lectin domain"/>
    <property type="match status" value="1"/>
</dbReference>
<feature type="domain" description="Jacalin-type lectin" evidence="2">
    <location>
        <begin position="325"/>
        <end position="467"/>
    </location>
</feature>
<dbReference type="InterPro" id="IPR000300">
    <property type="entry name" value="IPPc"/>
</dbReference>
<accession>A0A7Z0J907</accession>
<dbReference type="Pfam" id="PF22669">
    <property type="entry name" value="Exo_endo_phos2"/>
    <property type="match status" value="1"/>
</dbReference>
<evidence type="ECO:0000259" key="2">
    <source>
        <dbReference type="PROSITE" id="PS51752"/>
    </source>
</evidence>
<dbReference type="EMBL" id="JACCFS010000001">
    <property type="protein sequence ID" value="NYJ33526.1"/>
    <property type="molecule type" value="Genomic_DNA"/>
</dbReference>